<dbReference type="Pfam" id="PF12937">
    <property type="entry name" value="F-box-like"/>
    <property type="match status" value="1"/>
</dbReference>
<keyword evidence="3" id="KW-1185">Reference proteome</keyword>
<dbReference type="PANTHER" id="PTHR39741:SF2">
    <property type="entry name" value="F-BOX DOMAIN-CONTAINING PROTEIN"/>
    <property type="match status" value="1"/>
</dbReference>
<reference evidence="2" key="2">
    <citation type="submission" date="2023-05" db="EMBL/GenBank/DDBJ databases">
        <authorList>
            <person name="Schelkunov M.I."/>
        </authorList>
    </citation>
    <scope>NUCLEOTIDE SEQUENCE</scope>
    <source>
        <strain evidence="2">Hsosn_3</strain>
        <tissue evidence="2">Leaf</tissue>
    </source>
</reference>
<feature type="domain" description="F-box" evidence="1">
    <location>
        <begin position="18"/>
        <end position="56"/>
    </location>
</feature>
<dbReference type="Gene3D" id="1.20.1280.50">
    <property type="match status" value="1"/>
</dbReference>
<name>A0AAD8M512_9APIA</name>
<protein>
    <submittedName>
        <fullName evidence="2">F-box domain</fullName>
    </submittedName>
</protein>
<dbReference type="AlphaFoldDB" id="A0AAD8M512"/>
<evidence type="ECO:0000313" key="3">
    <source>
        <dbReference type="Proteomes" id="UP001237642"/>
    </source>
</evidence>
<organism evidence="2 3">
    <name type="scientific">Heracleum sosnowskyi</name>
    <dbReference type="NCBI Taxonomy" id="360622"/>
    <lineage>
        <taxon>Eukaryota</taxon>
        <taxon>Viridiplantae</taxon>
        <taxon>Streptophyta</taxon>
        <taxon>Embryophyta</taxon>
        <taxon>Tracheophyta</taxon>
        <taxon>Spermatophyta</taxon>
        <taxon>Magnoliopsida</taxon>
        <taxon>eudicotyledons</taxon>
        <taxon>Gunneridae</taxon>
        <taxon>Pentapetalae</taxon>
        <taxon>asterids</taxon>
        <taxon>campanulids</taxon>
        <taxon>Apiales</taxon>
        <taxon>Apiaceae</taxon>
        <taxon>Apioideae</taxon>
        <taxon>apioid superclade</taxon>
        <taxon>Tordylieae</taxon>
        <taxon>Tordyliinae</taxon>
        <taxon>Heracleum</taxon>
    </lineage>
</organism>
<dbReference type="Proteomes" id="UP001237642">
    <property type="component" value="Unassembled WGS sequence"/>
</dbReference>
<dbReference type="PANTHER" id="PTHR39741">
    <property type="entry name" value="F-BOX DOMAIN CONTAINING PROTEIN, EXPRESSED"/>
    <property type="match status" value="1"/>
</dbReference>
<comment type="caution">
    <text evidence="2">The sequence shown here is derived from an EMBL/GenBank/DDBJ whole genome shotgun (WGS) entry which is preliminary data.</text>
</comment>
<evidence type="ECO:0000259" key="1">
    <source>
        <dbReference type="Pfam" id="PF12937"/>
    </source>
</evidence>
<dbReference type="InterPro" id="IPR055336">
    <property type="entry name" value="At4g00755-like"/>
</dbReference>
<dbReference type="InterPro" id="IPR001810">
    <property type="entry name" value="F-box_dom"/>
</dbReference>
<dbReference type="InterPro" id="IPR036047">
    <property type="entry name" value="F-box-like_dom_sf"/>
</dbReference>
<dbReference type="SUPFAM" id="SSF81383">
    <property type="entry name" value="F-box domain"/>
    <property type="match status" value="1"/>
</dbReference>
<sequence>MKVSSRMDFMQCLGPDMSTKILMCLDDPSDLVRVSSVSTSWRNFVIENGLCKKLCLKMYPELVGGSHVIEANNVIEPDEFELNNSIDWPCLKRDHRIYAFLARGFDSLMRRDCLFEAICASSTDNYPEESIQNTLEPSIAVDNRVSYWSSEGESNPAVPETLLYKLTSNLCVITEIHVQPFQAFFQFGFPIYSAKAVRFRTGHPKYPMDSQDEAAGESAVHGFADKFVWTYTSPDFPMVQENCLQKFKLPEPAICIGGILLVELLGRVQRQEMDGLYYICIAHVQVVGRPLSPTFDVEILDSSGKCNLKYYPEASYCCAPTKSGEACMNNPSRFRMFTASIRGWEQMILNTLLGAGVGVAAGNGAAAGAAAAGNGAAAGGAAAAGNGAAAGGAAAGGAAAAGNGAAAAGAAAAGAAAAGAAAAGAAADNELIA</sequence>
<proteinExistence type="predicted"/>
<dbReference type="EMBL" id="JAUIZM010000010">
    <property type="protein sequence ID" value="KAK1361051.1"/>
    <property type="molecule type" value="Genomic_DNA"/>
</dbReference>
<gene>
    <name evidence="2" type="ORF">POM88_045525</name>
</gene>
<reference evidence="2" key="1">
    <citation type="submission" date="2023-02" db="EMBL/GenBank/DDBJ databases">
        <title>Genome of toxic invasive species Heracleum sosnowskyi carries increased number of genes despite the absence of recent whole-genome duplications.</title>
        <authorList>
            <person name="Schelkunov M."/>
            <person name="Shtratnikova V."/>
            <person name="Makarenko M."/>
            <person name="Klepikova A."/>
            <person name="Omelchenko D."/>
            <person name="Novikova G."/>
            <person name="Obukhova E."/>
            <person name="Bogdanov V."/>
            <person name="Penin A."/>
            <person name="Logacheva M."/>
        </authorList>
    </citation>
    <scope>NUCLEOTIDE SEQUENCE</scope>
    <source>
        <strain evidence="2">Hsosn_3</strain>
        <tissue evidence="2">Leaf</tissue>
    </source>
</reference>
<evidence type="ECO:0000313" key="2">
    <source>
        <dbReference type="EMBL" id="KAK1361051.1"/>
    </source>
</evidence>
<accession>A0AAD8M512</accession>